<dbReference type="OrthoDB" id="4946329at2"/>
<accession>A0A8I0PCP0</accession>
<evidence type="ECO:0000313" key="3">
    <source>
        <dbReference type="Proteomes" id="UP000629287"/>
    </source>
</evidence>
<reference evidence="2 3" key="1">
    <citation type="submission" date="2020-10" db="EMBL/GenBank/DDBJ databases">
        <title>Sequencing the genomes of 1000 actinobacteria strains.</title>
        <authorList>
            <person name="Klenk H.-P."/>
        </authorList>
    </citation>
    <scope>NUCLEOTIDE SEQUENCE [LARGE SCALE GENOMIC DNA]</scope>
    <source>
        <strain evidence="2 3">DSM 41803</strain>
    </source>
</reference>
<evidence type="ECO:0000313" key="2">
    <source>
        <dbReference type="EMBL" id="MBE1601179.1"/>
    </source>
</evidence>
<protein>
    <submittedName>
        <fullName evidence="2">AmiR/NasT family two-component response regulator</fullName>
    </submittedName>
</protein>
<dbReference type="SMART" id="SM01012">
    <property type="entry name" value="ANTAR"/>
    <property type="match status" value="1"/>
</dbReference>
<keyword evidence="3" id="KW-1185">Reference proteome</keyword>
<sequence>MRQVNPPGAEQRLPRTVPSAAHAVLLSEVAELRAENQQLAQAMESREVIDQARGMLMALAPCSRDRAWDLLVDVSQRSNTKLRDVAEALVATTEDRSLPEPVRRELRGALRRFHTAGTALP</sequence>
<dbReference type="GO" id="GO:0003723">
    <property type="term" value="F:RNA binding"/>
    <property type="evidence" value="ECO:0007669"/>
    <property type="project" value="InterPro"/>
</dbReference>
<proteinExistence type="predicted"/>
<organism evidence="2 3">
    <name type="scientific">Streptomyces stelliscabiei</name>
    <dbReference type="NCBI Taxonomy" id="146820"/>
    <lineage>
        <taxon>Bacteria</taxon>
        <taxon>Bacillati</taxon>
        <taxon>Actinomycetota</taxon>
        <taxon>Actinomycetes</taxon>
        <taxon>Kitasatosporales</taxon>
        <taxon>Streptomycetaceae</taxon>
        <taxon>Streptomyces</taxon>
    </lineage>
</organism>
<comment type="caution">
    <text evidence="2">The sequence shown here is derived from an EMBL/GenBank/DDBJ whole genome shotgun (WGS) entry which is preliminary data.</text>
</comment>
<name>A0A8I0PCP0_9ACTN</name>
<feature type="domain" description="ANTAR" evidence="1">
    <location>
        <begin position="29"/>
        <end position="90"/>
    </location>
</feature>
<dbReference type="SUPFAM" id="SSF52172">
    <property type="entry name" value="CheY-like"/>
    <property type="match status" value="1"/>
</dbReference>
<dbReference type="RefSeq" id="WP_046917541.1">
    <property type="nucleotide sequence ID" value="NZ_JADBGF010000001.1"/>
</dbReference>
<dbReference type="Proteomes" id="UP000629287">
    <property type="component" value="Unassembled WGS sequence"/>
</dbReference>
<dbReference type="PROSITE" id="PS50921">
    <property type="entry name" value="ANTAR"/>
    <property type="match status" value="1"/>
</dbReference>
<dbReference type="Gene3D" id="1.10.10.10">
    <property type="entry name" value="Winged helix-like DNA-binding domain superfamily/Winged helix DNA-binding domain"/>
    <property type="match status" value="1"/>
</dbReference>
<dbReference type="Pfam" id="PF03861">
    <property type="entry name" value="ANTAR"/>
    <property type="match status" value="1"/>
</dbReference>
<dbReference type="AlphaFoldDB" id="A0A8I0PCP0"/>
<dbReference type="GeneID" id="86831808"/>
<gene>
    <name evidence="2" type="ORF">H4687_007308</name>
</gene>
<dbReference type="InterPro" id="IPR036388">
    <property type="entry name" value="WH-like_DNA-bd_sf"/>
</dbReference>
<dbReference type="InterPro" id="IPR011006">
    <property type="entry name" value="CheY-like_superfamily"/>
</dbReference>
<dbReference type="EMBL" id="JADBGF010000001">
    <property type="protein sequence ID" value="MBE1601179.1"/>
    <property type="molecule type" value="Genomic_DNA"/>
</dbReference>
<evidence type="ECO:0000259" key="1">
    <source>
        <dbReference type="PROSITE" id="PS50921"/>
    </source>
</evidence>
<dbReference type="InterPro" id="IPR005561">
    <property type="entry name" value="ANTAR"/>
</dbReference>